<evidence type="ECO:0000259" key="5">
    <source>
        <dbReference type="Pfam" id="PF03958"/>
    </source>
</evidence>
<feature type="region of interest" description="Disordered" evidence="4">
    <location>
        <begin position="283"/>
        <end position="305"/>
    </location>
</feature>
<organism evidence="7 8">
    <name type="scientific">Pseudomonas orientalis</name>
    <dbReference type="NCBI Taxonomy" id="76758"/>
    <lineage>
        <taxon>Bacteria</taxon>
        <taxon>Pseudomonadati</taxon>
        <taxon>Pseudomonadota</taxon>
        <taxon>Gammaproteobacteria</taxon>
        <taxon>Pseudomonadales</taxon>
        <taxon>Pseudomonadaceae</taxon>
        <taxon>Pseudomonas</taxon>
    </lineage>
</organism>
<dbReference type="InterPro" id="IPR038591">
    <property type="entry name" value="NolW-like_sf"/>
</dbReference>
<gene>
    <name evidence="7" type="ORF">EUX57_09620</name>
</gene>
<reference evidence="7 8" key="1">
    <citation type="submission" date="2019-02" db="EMBL/GenBank/DDBJ databases">
        <title>Pseudomonas spp from wheat grain.</title>
        <authorList>
            <person name="Cho G.-S."/>
            <person name="Franz C.M.A.P."/>
        </authorList>
    </citation>
    <scope>NUCLEOTIDE SEQUENCE [LARGE SCALE GENOMIC DNA]</scope>
    <source>
        <strain evidence="7 8">133NRW</strain>
    </source>
</reference>
<dbReference type="GO" id="GO:0015627">
    <property type="term" value="C:type II protein secretion system complex"/>
    <property type="evidence" value="ECO:0007669"/>
    <property type="project" value="TreeGrafter"/>
</dbReference>
<feature type="domain" description="SPI-1 type 3 secretion system secretin N0" evidence="6">
    <location>
        <begin position="48"/>
        <end position="115"/>
    </location>
</feature>
<evidence type="ECO:0000256" key="1">
    <source>
        <dbReference type="ARBA" id="ARBA00004370"/>
    </source>
</evidence>
<feature type="domain" description="NolW-like" evidence="5">
    <location>
        <begin position="194"/>
        <end position="275"/>
    </location>
</feature>
<accession>A0A4Q7CZP7</accession>
<evidence type="ECO:0000256" key="2">
    <source>
        <dbReference type="ARBA" id="ARBA00022729"/>
    </source>
</evidence>
<evidence type="ECO:0000313" key="8">
    <source>
        <dbReference type="Proteomes" id="UP000293369"/>
    </source>
</evidence>
<comment type="subcellular location">
    <subcellularLocation>
        <location evidence="1">Membrane</location>
    </subcellularLocation>
</comment>
<protein>
    <submittedName>
        <fullName evidence="7">Type III secretion system domain protein, InvG family</fullName>
    </submittedName>
</protein>
<evidence type="ECO:0000313" key="7">
    <source>
        <dbReference type="EMBL" id="RZI31975.1"/>
    </source>
</evidence>
<dbReference type="Gene3D" id="3.30.1370.120">
    <property type="match status" value="2"/>
</dbReference>
<keyword evidence="3" id="KW-0472">Membrane</keyword>
<dbReference type="Pfam" id="PF21304">
    <property type="entry name" value="T3S_SPI-1_N0"/>
    <property type="match status" value="1"/>
</dbReference>
<evidence type="ECO:0000256" key="3">
    <source>
        <dbReference type="ARBA" id="ARBA00023136"/>
    </source>
</evidence>
<sequence length="321" mass="35210">MAALLRPPPQEKPTVHADSAITTRHRLGSMLLWVALLLVSHVARGDPYQARDERLDSFFTALSVPLGMPVVVSREAAPKRVSGTFDFDAPQQVLETLAGQEGLIWHSDGQAVYLYNASEARTSAVALRYISVNRLRGIMRRTGMDESRYPLRDSGVRTFYVSGPPSYVSQVLRLAQLTDRQRSELRVGAHAFGVVQVFNTHVEDRQHGTGANKVTVPGMASVIQGLLASEQKGLLADKNLTLIAYPDTNSLLIKGKPAQVSLIEKLVDELDVPKQVNEISSWRVEAGRDESKPPAGPPPLTAAQYERVQRAFVRSGGERSP</sequence>
<evidence type="ECO:0000256" key="4">
    <source>
        <dbReference type="SAM" id="MobiDB-lite"/>
    </source>
</evidence>
<dbReference type="EMBL" id="SGFE01000016">
    <property type="protein sequence ID" value="RZI31975.1"/>
    <property type="molecule type" value="Genomic_DNA"/>
</dbReference>
<dbReference type="AlphaFoldDB" id="A0A4Q7CZP7"/>
<dbReference type="Proteomes" id="UP000293369">
    <property type="component" value="Unassembled WGS sequence"/>
</dbReference>
<dbReference type="GO" id="GO:0016020">
    <property type="term" value="C:membrane"/>
    <property type="evidence" value="ECO:0007669"/>
    <property type="project" value="UniProtKB-SubCell"/>
</dbReference>
<dbReference type="Gene3D" id="3.55.50.30">
    <property type="match status" value="1"/>
</dbReference>
<dbReference type="GO" id="GO:0009306">
    <property type="term" value="P:protein secretion"/>
    <property type="evidence" value="ECO:0007669"/>
    <property type="project" value="TreeGrafter"/>
</dbReference>
<proteinExistence type="predicted"/>
<dbReference type="Pfam" id="PF03958">
    <property type="entry name" value="Secretin_N"/>
    <property type="match status" value="1"/>
</dbReference>
<dbReference type="InterPro" id="IPR050810">
    <property type="entry name" value="Bact_Secretion_Sys_Channel"/>
</dbReference>
<comment type="caution">
    <text evidence="7">The sequence shown here is derived from an EMBL/GenBank/DDBJ whole genome shotgun (WGS) entry which is preliminary data.</text>
</comment>
<evidence type="ECO:0000259" key="6">
    <source>
        <dbReference type="Pfam" id="PF21304"/>
    </source>
</evidence>
<dbReference type="PANTHER" id="PTHR30332">
    <property type="entry name" value="PROBABLE GENERAL SECRETION PATHWAY PROTEIN D"/>
    <property type="match status" value="1"/>
</dbReference>
<name>A0A4Q7CZP7_9PSED</name>
<keyword evidence="2" id="KW-0732">Signal</keyword>
<dbReference type="PANTHER" id="PTHR30332:SF24">
    <property type="entry name" value="SECRETIN GSPD-RELATED"/>
    <property type="match status" value="1"/>
</dbReference>
<dbReference type="InterPro" id="IPR049034">
    <property type="entry name" value="T3S_SPI-1_N0"/>
</dbReference>
<dbReference type="InterPro" id="IPR005644">
    <property type="entry name" value="NolW-like"/>
</dbReference>